<dbReference type="Proteomes" id="UP000324222">
    <property type="component" value="Unassembled WGS sequence"/>
</dbReference>
<sequence length="93" mass="9914">MNVETVKRGRRMREGEAAGGCGEGWPGGRERGEHGAGGTRHTRVHPEAASLASARRGQRVGTQSLLSSPADLTPRSNSATFLCLGGRRELILY</sequence>
<accession>A0A5B7DIV5</accession>
<evidence type="ECO:0000313" key="3">
    <source>
        <dbReference type="Proteomes" id="UP000324222"/>
    </source>
</evidence>
<dbReference type="EMBL" id="VSRR010000932">
    <property type="protein sequence ID" value="MPC20989.1"/>
    <property type="molecule type" value="Genomic_DNA"/>
</dbReference>
<feature type="compositionally biased region" description="Gly residues" evidence="1">
    <location>
        <begin position="17"/>
        <end position="27"/>
    </location>
</feature>
<name>A0A5B7DIV5_PORTR</name>
<evidence type="ECO:0000256" key="1">
    <source>
        <dbReference type="SAM" id="MobiDB-lite"/>
    </source>
</evidence>
<organism evidence="2 3">
    <name type="scientific">Portunus trituberculatus</name>
    <name type="common">Swimming crab</name>
    <name type="synonym">Neptunus trituberculatus</name>
    <dbReference type="NCBI Taxonomy" id="210409"/>
    <lineage>
        <taxon>Eukaryota</taxon>
        <taxon>Metazoa</taxon>
        <taxon>Ecdysozoa</taxon>
        <taxon>Arthropoda</taxon>
        <taxon>Crustacea</taxon>
        <taxon>Multicrustacea</taxon>
        <taxon>Malacostraca</taxon>
        <taxon>Eumalacostraca</taxon>
        <taxon>Eucarida</taxon>
        <taxon>Decapoda</taxon>
        <taxon>Pleocyemata</taxon>
        <taxon>Brachyura</taxon>
        <taxon>Eubrachyura</taxon>
        <taxon>Portunoidea</taxon>
        <taxon>Portunidae</taxon>
        <taxon>Portuninae</taxon>
        <taxon>Portunus</taxon>
    </lineage>
</organism>
<protein>
    <submittedName>
        <fullName evidence="2">Uncharacterized protein</fullName>
    </submittedName>
</protein>
<proteinExistence type="predicted"/>
<gene>
    <name evidence="2" type="ORF">E2C01_013962</name>
</gene>
<reference evidence="2 3" key="1">
    <citation type="submission" date="2019-05" db="EMBL/GenBank/DDBJ databases">
        <title>Another draft genome of Portunus trituberculatus and its Hox gene families provides insights of decapod evolution.</title>
        <authorList>
            <person name="Jeong J.-H."/>
            <person name="Song I."/>
            <person name="Kim S."/>
            <person name="Choi T."/>
            <person name="Kim D."/>
            <person name="Ryu S."/>
            <person name="Kim W."/>
        </authorList>
    </citation>
    <scope>NUCLEOTIDE SEQUENCE [LARGE SCALE GENOMIC DNA]</scope>
    <source>
        <tissue evidence="2">Muscle</tissue>
    </source>
</reference>
<comment type="caution">
    <text evidence="2">The sequence shown here is derived from an EMBL/GenBank/DDBJ whole genome shotgun (WGS) entry which is preliminary data.</text>
</comment>
<dbReference type="AlphaFoldDB" id="A0A5B7DIV5"/>
<keyword evidence="3" id="KW-1185">Reference proteome</keyword>
<feature type="region of interest" description="Disordered" evidence="1">
    <location>
        <begin position="1"/>
        <end position="78"/>
    </location>
</feature>
<evidence type="ECO:0000313" key="2">
    <source>
        <dbReference type="EMBL" id="MPC20989.1"/>
    </source>
</evidence>